<gene>
    <name evidence="2" type="ORF">TELCIR_11018</name>
</gene>
<dbReference type="OrthoDB" id="5822872at2759"/>
<reference evidence="2 3" key="1">
    <citation type="submission" date="2015-09" db="EMBL/GenBank/DDBJ databases">
        <title>Draft genome of the parasitic nematode Teladorsagia circumcincta isolate WARC Sus (inbred).</title>
        <authorList>
            <person name="Mitreva M."/>
        </authorList>
    </citation>
    <scope>NUCLEOTIDE SEQUENCE [LARGE SCALE GENOMIC DNA]</scope>
    <source>
        <strain evidence="2 3">S</strain>
    </source>
</reference>
<organism evidence="2 3">
    <name type="scientific">Teladorsagia circumcincta</name>
    <name type="common">Brown stomach worm</name>
    <name type="synonym">Ostertagia circumcincta</name>
    <dbReference type="NCBI Taxonomy" id="45464"/>
    <lineage>
        <taxon>Eukaryota</taxon>
        <taxon>Metazoa</taxon>
        <taxon>Ecdysozoa</taxon>
        <taxon>Nematoda</taxon>
        <taxon>Chromadorea</taxon>
        <taxon>Rhabditida</taxon>
        <taxon>Rhabditina</taxon>
        <taxon>Rhabditomorpha</taxon>
        <taxon>Strongyloidea</taxon>
        <taxon>Trichostrongylidae</taxon>
        <taxon>Teladorsagia</taxon>
    </lineage>
</organism>
<protein>
    <submittedName>
        <fullName evidence="2">Uncharacterized protein</fullName>
    </submittedName>
</protein>
<feature type="compositionally biased region" description="Basic and acidic residues" evidence="1">
    <location>
        <begin position="97"/>
        <end position="109"/>
    </location>
</feature>
<keyword evidence="3" id="KW-1185">Reference proteome</keyword>
<dbReference type="Proteomes" id="UP000230423">
    <property type="component" value="Unassembled WGS sequence"/>
</dbReference>
<name>A0A2G9UAK9_TELCI</name>
<evidence type="ECO:0000256" key="1">
    <source>
        <dbReference type="SAM" id="MobiDB-lite"/>
    </source>
</evidence>
<proteinExistence type="predicted"/>
<dbReference type="AlphaFoldDB" id="A0A2G9UAK9"/>
<accession>A0A2G9UAK9</accession>
<evidence type="ECO:0000313" key="3">
    <source>
        <dbReference type="Proteomes" id="UP000230423"/>
    </source>
</evidence>
<dbReference type="EMBL" id="KZ347725">
    <property type="protein sequence ID" value="PIO67245.1"/>
    <property type="molecule type" value="Genomic_DNA"/>
</dbReference>
<sequence length="240" mass="26282">MTISLQVRSLTKVLLDKYGVAVEPETSLNLSWEKYISKFFSGQIEVDNEGNVSLNENDPLLHDKILKKWTIDALEAPIGSGFDSSFDSTDSTTVNSLDDRQDGQRSRSDEDVIGLSMFHIYEVDKSKVGTSGWSQYNHSEQLGFSVYVDQSGGASHRGSESRMPFDRFSKVSRSFHGVTKETAFFDHACDDCSDLAGADLASVEPVISVAITDTSSSGGFEAVNKPVADTESFCASEKFL</sequence>
<feature type="region of interest" description="Disordered" evidence="1">
    <location>
        <begin position="86"/>
        <end position="109"/>
    </location>
</feature>
<evidence type="ECO:0000313" key="2">
    <source>
        <dbReference type="EMBL" id="PIO67245.1"/>
    </source>
</evidence>